<dbReference type="Proteomes" id="UP000494203">
    <property type="component" value="Unassembled WGS sequence"/>
</dbReference>
<sequence>MKSCSARGTGPGATEMSLPAPASPPSLPLVAADVPRQFARRGDLAQAQFLYGEVARRMLGRLQYIRLQPQAMLDAGCGAGDNLALLRERYAEAGYIGLDNCESLLDIARKRHAPAGLGAWIGKLTRRGAANRYVNADLAATGLDPESLELVWSNLALHWHREPHAVLAEWRRILKVGGLAMFSCLGPATLRELRQALDDAGLRTATPAFVDMHDFGDLLVENGFADPVMDQEILTLTYRTPEKLLQDVRALGGNPAAGRRGGLVGRDWRARLCAALEAQRRPDGVIALSIEVAYGHAWRAATHRGSAGETRLSVSAIGGRQRGTP</sequence>
<proteinExistence type="predicted"/>
<keyword evidence="2 5" id="KW-0808">Transferase</keyword>
<dbReference type="GO" id="GO:0030798">
    <property type="term" value="F:trans-aconitate 2-methyltransferase activity"/>
    <property type="evidence" value="ECO:0007669"/>
    <property type="project" value="UniProtKB-EC"/>
</dbReference>
<evidence type="ECO:0000259" key="4">
    <source>
        <dbReference type="Pfam" id="PF08241"/>
    </source>
</evidence>
<dbReference type="Gene3D" id="3.40.50.150">
    <property type="entry name" value="Vaccinia Virus protein VP39"/>
    <property type="match status" value="1"/>
</dbReference>
<keyword evidence="6" id="KW-1185">Reference proteome</keyword>
<dbReference type="InterPro" id="IPR050602">
    <property type="entry name" value="Malonyl-ACP_OMT"/>
</dbReference>
<feature type="domain" description="Methyltransferase type 11" evidence="4">
    <location>
        <begin position="73"/>
        <end position="182"/>
    </location>
</feature>
<dbReference type="EMBL" id="CADIKZ010000009">
    <property type="protein sequence ID" value="CAB3885545.1"/>
    <property type="molecule type" value="Genomic_DNA"/>
</dbReference>
<dbReference type="SUPFAM" id="SSF53335">
    <property type="entry name" value="S-adenosyl-L-methionine-dependent methyltransferases"/>
    <property type="match status" value="1"/>
</dbReference>
<dbReference type="CDD" id="cd02440">
    <property type="entry name" value="AdoMet_MTases"/>
    <property type="match status" value="1"/>
</dbReference>
<evidence type="ECO:0000256" key="1">
    <source>
        <dbReference type="ARBA" id="ARBA00022603"/>
    </source>
</evidence>
<dbReference type="InterPro" id="IPR029063">
    <property type="entry name" value="SAM-dependent_MTases_sf"/>
</dbReference>
<dbReference type="PANTHER" id="PTHR13090:SF1">
    <property type="entry name" value="ARGININE-HYDROXYLASE NDUFAF5, MITOCHONDRIAL"/>
    <property type="match status" value="1"/>
</dbReference>
<dbReference type="InterPro" id="IPR013216">
    <property type="entry name" value="Methyltransf_11"/>
</dbReference>
<evidence type="ECO:0000256" key="3">
    <source>
        <dbReference type="SAM" id="MobiDB-lite"/>
    </source>
</evidence>
<feature type="region of interest" description="Disordered" evidence="3">
    <location>
        <begin position="1"/>
        <end position="24"/>
    </location>
</feature>
<dbReference type="EC" id="2.1.1.144" evidence="5"/>
<evidence type="ECO:0000313" key="6">
    <source>
        <dbReference type="Proteomes" id="UP000494203"/>
    </source>
</evidence>
<evidence type="ECO:0000313" key="5">
    <source>
        <dbReference type="EMBL" id="CAB3885545.1"/>
    </source>
</evidence>
<evidence type="ECO:0000256" key="2">
    <source>
        <dbReference type="ARBA" id="ARBA00022679"/>
    </source>
</evidence>
<gene>
    <name evidence="5" type="primary">tam_4</name>
    <name evidence="5" type="ORF">LMG26788_03513</name>
</gene>
<reference evidence="5 6" key="1">
    <citation type="submission" date="2020-04" db="EMBL/GenBank/DDBJ databases">
        <authorList>
            <person name="De Canck E."/>
        </authorList>
    </citation>
    <scope>NUCLEOTIDE SEQUENCE [LARGE SCALE GENOMIC DNA]</scope>
    <source>
        <strain evidence="5 6">LMG 26788</strain>
    </source>
</reference>
<dbReference type="AlphaFoldDB" id="A0A6S7DD80"/>
<dbReference type="PANTHER" id="PTHR13090">
    <property type="entry name" value="ARGININE-HYDROXYLASE NDUFAF5, MITOCHONDRIAL"/>
    <property type="match status" value="1"/>
</dbReference>
<organism evidence="5 6">
    <name type="scientific">Achromobacter pulmonis</name>
    <dbReference type="NCBI Taxonomy" id="1389932"/>
    <lineage>
        <taxon>Bacteria</taxon>
        <taxon>Pseudomonadati</taxon>
        <taxon>Pseudomonadota</taxon>
        <taxon>Betaproteobacteria</taxon>
        <taxon>Burkholderiales</taxon>
        <taxon>Alcaligenaceae</taxon>
        <taxon>Achromobacter</taxon>
    </lineage>
</organism>
<accession>A0A6S7DD80</accession>
<protein>
    <submittedName>
        <fullName evidence="5">Trans-aconitate 2-methyltransferase</fullName>
        <ecNumber evidence="5">2.1.1.144</ecNumber>
    </submittedName>
</protein>
<name>A0A6S7DD80_9BURK</name>
<dbReference type="GO" id="GO:0032259">
    <property type="term" value="P:methylation"/>
    <property type="evidence" value="ECO:0007669"/>
    <property type="project" value="UniProtKB-KW"/>
</dbReference>
<dbReference type="Pfam" id="PF08241">
    <property type="entry name" value="Methyltransf_11"/>
    <property type="match status" value="1"/>
</dbReference>
<keyword evidence="1 5" id="KW-0489">Methyltransferase</keyword>